<evidence type="ECO:0000313" key="2">
    <source>
        <dbReference type="Proteomes" id="UP000752696"/>
    </source>
</evidence>
<organism evidence="1 2">
    <name type="scientific">Heterotrigona itama</name>
    <dbReference type="NCBI Taxonomy" id="395501"/>
    <lineage>
        <taxon>Eukaryota</taxon>
        <taxon>Metazoa</taxon>
        <taxon>Ecdysozoa</taxon>
        <taxon>Arthropoda</taxon>
        <taxon>Hexapoda</taxon>
        <taxon>Insecta</taxon>
        <taxon>Pterygota</taxon>
        <taxon>Neoptera</taxon>
        <taxon>Endopterygota</taxon>
        <taxon>Hymenoptera</taxon>
        <taxon>Apocrita</taxon>
        <taxon>Aculeata</taxon>
        <taxon>Apoidea</taxon>
        <taxon>Anthophila</taxon>
        <taxon>Apidae</taxon>
        <taxon>Heterotrigona</taxon>
    </lineage>
</organism>
<dbReference type="AlphaFoldDB" id="A0A6V7HJS0"/>
<reference evidence="1" key="1">
    <citation type="submission" date="2020-07" db="EMBL/GenBank/DDBJ databases">
        <authorList>
            <person name="Nazaruddin N."/>
        </authorList>
    </citation>
    <scope>NUCLEOTIDE SEQUENCE</scope>
</reference>
<gene>
    <name evidence="1" type="ORF">MHI_LOCUS897545</name>
</gene>
<evidence type="ECO:0000313" key="1">
    <source>
        <dbReference type="EMBL" id="CAD1480119.1"/>
    </source>
</evidence>
<protein>
    <submittedName>
        <fullName evidence="1">Uncharacterized protein</fullName>
    </submittedName>
</protein>
<dbReference type="Proteomes" id="UP000752696">
    <property type="component" value="Unassembled WGS sequence"/>
</dbReference>
<sequence length="47" mass="5837">WKPTTEYADRGTHFAFWYQMYTSWFKNSRFHCFVIHHAMHFISAHDV</sequence>
<dbReference type="EMBL" id="CAJDYZ010011837">
    <property type="protein sequence ID" value="CAD1480119.1"/>
    <property type="molecule type" value="Genomic_DNA"/>
</dbReference>
<proteinExistence type="predicted"/>
<name>A0A6V7HJS0_9HYME</name>
<feature type="non-terminal residue" evidence="1">
    <location>
        <position position="1"/>
    </location>
</feature>
<accession>A0A6V7HJS0</accession>
<comment type="caution">
    <text evidence="1">The sequence shown here is derived from an EMBL/GenBank/DDBJ whole genome shotgun (WGS) entry which is preliminary data.</text>
</comment>
<keyword evidence="2" id="KW-1185">Reference proteome</keyword>